<evidence type="ECO:0000313" key="2">
    <source>
        <dbReference type="EMBL" id="KAI3431488.1"/>
    </source>
</evidence>
<protein>
    <recommendedName>
        <fullName evidence="4">S-adenosyl-L-methionine-dependent methyltransferase</fullName>
    </recommendedName>
</protein>
<dbReference type="Proteomes" id="UP001055712">
    <property type="component" value="Unassembled WGS sequence"/>
</dbReference>
<keyword evidence="3" id="KW-1185">Reference proteome</keyword>
<dbReference type="AlphaFoldDB" id="A0A9D4TPV4"/>
<evidence type="ECO:0000313" key="3">
    <source>
        <dbReference type="Proteomes" id="UP001055712"/>
    </source>
</evidence>
<proteinExistence type="predicted"/>
<feature type="region of interest" description="Disordered" evidence="1">
    <location>
        <begin position="194"/>
        <end position="241"/>
    </location>
</feature>
<dbReference type="SUPFAM" id="SSF53335">
    <property type="entry name" value="S-adenosyl-L-methionine-dependent methyltransferases"/>
    <property type="match status" value="1"/>
</dbReference>
<accession>A0A9D4TPV4</accession>
<dbReference type="PANTHER" id="PTHR14614:SF132">
    <property type="entry name" value="PROTEIN-LYSINE METHYLTRANSFERASE C42C1.13"/>
    <property type="match status" value="1"/>
</dbReference>
<gene>
    <name evidence="2" type="ORF">D9Q98_004539</name>
</gene>
<dbReference type="Gene3D" id="3.40.50.150">
    <property type="entry name" value="Vaccinia Virus protein VP39"/>
    <property type="match status" value="1"/>
</dbReference>
<reference evidence="2" key="2">
    <citation type="submission" date="2020-11" db="EMBL/GenBank/DDBJ databases">
        <authorList>
            <person name="Cecchin M."/>
            <person name="Marcolungo L."/>
            <person name="Rossato M."/>
            <person name="Girolomoni L."/>
            <person name="Cosentino E."/>
            <person name="Cuine S."/>
            <person name="Li-Beisson Y."/>
            <person name="Delledonne M."/>
            <person name="Ballottari M."/>
        </authorList>
    </citation>
    <scope>NUCLEOTIDE SEQUENCE</scope>
    <source>
        <strain evidence="2">211/11P</strain>
        <tissue evidence="2">Whole cell</tissue>
    </source>
</reference>
<dbReference type="PANTHER" id="PTHR14614">
    <property type="entry name" value="HEPATOCELLULAR CARCINOMA-ASSOCIATED ANTIGEN"/>
    <property type="match status" value="1"/>
</dbReference>
<comment type="caution">
    <text evidence="2">The sequence shown here is derived from an EMBL/GenBank/DDBJ whole genome shotgun (WGS) entry which is preliminary data.</text>
</comment>
<name>A0A9D4TPV4_CHLVU</name>
<dbReference type="EMBL" id="SIDB01000006">
    <property type="protein sequence ID" value="KAI3431488.1"/>
    <property type="molecule type" value="Genomic_DNA"/>
</dbReference>
<dbReference type="Pfam" id="PF06325">
    <property type="entry name" value="PrmA"/>
    <property type="match status" value="1"/>
</dbReference>
<dbReference type="InterPro" id="IPR019410">
    <property type="entry name" value="Methyltransf_16"/>
</dbReference>
<dbReference type="OrthoDB" id="413520at2759"/>
<feature type="compositionally biased region" description="Low complexity" evidence="1">
    <location>
        <begin position="209"/>
        <end position="241"/>
    </location>
</feature>
<reference evidence="2" key="1">
    <citation type="journal article" date="2019" name="Plant J.">
        <title>Chlorella vulgaris genome assembly and annotation reveals the molecular basis for metabolic acclimation to high light conditions.</title>
        <authorList>
            <person name="Cecchin M."/>
            <person name="Marcolungo L."/>
            <person name="Rossato M."/>
            <person name="Girolomoni L."/>
            <person name="Cosentino E."/>
            <person name="Cuine S."/>
            <person name="Li-Beisson Y."/>
            <person name="Delledonne M."/>
            <person name="Ballottari M."/>
        </authorList>
    </citation>
    <scope>NUCLEOTIDE SEQUENCE</scope>
    <source>
        <strain evidence="2">211/11P</strain>
    </source>
</reference>
<evidence type="ECO:0000256" key="1">
    <source>
        <dbReference type="SAM" id="MobiDB-lite"/>
    </source>
</evidence>
<sequence length="371" mass="39477">MTAVWALQAPVPNFAFHRHRLRPCITPSRSQHATSSSSAAAAAVRPTQLQLGQDIPVALRRWTVGDCRFLLVVPDIDAVMEMYIDMGQPDRDPYWCEPWPSALAMAEELLQRPDLVAGKRVCELGCGLGLAGLSAALAGAAEVVLLDREPLALQCALLNAAINGLPTGASAAGVQVPGMEQLLPYLQPSDAQQLAQHQRAVAEQRRQSHSAASTSAAPNTNTHPSSGASSSDAGGSRGSSRAPGVVSAEVFDWSQPVTVQRHDVCLVCDCLYEAFSVEPVAAVAPKLLKPLGSRLLLADPPDRARHNRECFLDILCEESGEFVVEESGEKGVQVWEAGKEAWRSVPVAMLILRRAAGGETVGVKLARCSAS</sequence>
<dbReference type="InterPro" id="IPR029063">
    <property type="entry name" value="SAM-dependent_MTases_sf"/>
</dbReference>
<evidence type="ECO:0008006" key="4">
    <source>
        <dbReference type="Google" id="ProtNLM"/>
    </source>
</evidence>
<organism evidence="2 3">
    <name type="scientific">Chlorella vulgaris</name>
    <name type="common">Green alga</name>
    <dbReference type="NCBI Taxonomy" id="3077"/>
    <lineage>
        <taxon>Eukaryota</taxon>
        <taxon>Viridiplantae</taxon>
        <taxon>Chlorophyta</taxon>
        <taxon>core chlorophytes</taxon>
        <taxon>Trebouxiophyceae</taxon>
        <taxon>Chlorellales</taxon>
        <taxon>Chlorellaceae</taxon>
        <taxon>Chlorella clade</taxon>
        <taxon>Chlorella</taxon>
    </lineage>
</organism>